<dbReference type="CDD" id="cd00586">
    <property type="entry name" value="4HBT"/>
    <property type="match status" value="1"/>
</dbReference>
<sequence length="145" mass="16876">MSELFELKQVVDESHLDQLGHVNNVQYVAWMQDVALAHSTHLGLGLEDYQRLNHAMVASEHHVKYRKACFADETLILRTWLGEQNAFSSIRHYLFYRAKDQAIVFQAHTLWICVEMSTGRPKRLSPTFSQAYQALNPEIDPYHFD</sequence>
<protein>
    <submittedName>
        <fullName evidence="2">Acyl-CoA thioester hydrolase</fullName>
    </submittedName>
</protein>
<dbReference type="Proteomes" id="UP000242317">
    <property type="component" value="Unassembled WGS sequence"/>
</dbReference>
<gene>
    <name evidence="2" type="ORF">SAMN05421749_104269</name>
</gene>
<dbReference type="PANTHER" id="PTHR31793:SF37">
    <property type="entry name" value="ACYL-COA THIOESTER HYDROLASE YBGC"/>
    <property type="match status" value="1"/>
</dbReference>
<reference evidence="3" key="1">
    <citation type="submission" date="2016-09" db="EMBL/GenBank/DDBJ databases">
        <authorList>
            <person name="Varghese N."/>
            <person name="Submissions S."/>
        </authorList>
    </citation>
    <scope>NUCLEOTIDE SEQUENCE [LARGE SCALE GENOMIC DNA]</scope>
    <source>
        <strain evidence="3">ANC 3699</strain>
    </source>
</reference>
<keyword evidence="1 2" id="KW-0378">Hydrolase</keyword>
<dbReference type="OrthoDB" id="9801517at2"/>
<proteinExistence type="predicted"/>
<name>A0A1G6L151_9GAMM</name>
<organism evidence="2 3">
    <name type="scientific">Acinetobacter marinus</name>
    <dbReference type="NCBI Taxonomy" id="281375"/>
    <lineage>
        <taxon>Bacteria</taxon>
        <taxon>Pseudomonadati</taxon>
        <taxon>Pseudomonadota</taxon>
        <taxon>Gammaproteobacteria</taxon>
        <taxon>Moraxellales</taxon>
        <taxon>Moraxellaceae</taxon>
        <taxon>Acinetobacter</taxon>
    </lineage>
</organism>
<dbReference type="Gene3D" id="3.10.129.10">
    <property type="entry name" value="Hotdog Thioesterase"/>
    <property type="match status" value="1"/>
</dbReference>
<dbReference type="AlphaFoldDB" id="A0A1G6L151"/>
<dbReference type="PANTHER" id="PTHR31793">
    <property type="entry name" value="4-HYDROXYBENZOYL-COA THIOESTERASE FAMILY MEMBER"/>
    <property type="match status" value="1"/>
</dbReference>
<accession>A0A1G6L151</accession>
<dbReference type="GO" id="GO:0047617">
    <property type="term" value="F:fatty acyl-CoA hydrolase activity"/>
    <property type="evidence" value="ECO:0007669"/>
    <property type="project" value="TreeGrafter"/>
</dbReference>
<dbReference type="RefSeq" id="WP_092619499.1">
    <property type="nucleotide sequence ID" value="NZ_FMYK01000004.1"/>
</dbReference>
<evidence type="ECO:0000256" key="1">
    <source>
        <dbReference type="ARBA" id="ARBA00022801"/>
    </source>
</evidence>
<dbReference type="SUPFAM" id="SSF54637">
    <property type="entry name" value="Thioesterase/thiol ester dehydrase-isomerase"/>
    <property type="match status" value="1"/>
</dbReference>
<dbReference type="InterPro" id="IPR050563">
    <property type="entry name" value="4-hydroxybenzoyl-CoA_TE"/>
</dbReference>
<keyword evidence="3" id="KW-1185">Reference proteome</keyword>
<evidence type="ECO:0000313" key="3">
    <source>
        <dbReference type="Proteomes" id="UP000242317"/>
    </source>
</evidence>
<dbReference type="Pfam" id="PF13279">
    <property type="entry name" value="4HBT_2"/>
    <property type="match status" value="1"/>
</dbReference>
<dbReference type="EMBL" id="FMYK01000004">
    <property type="protein sequence ID" value="SDC37099.1"/>
    <property type="molecule type" value="Genomic_DNA"/>
</dbReference>
<evidence type="ECO:0000313" key="2">
    <source>
        <dbReference type="EMBL" id="SDC37099.1"/>
    </source>
</evidence>
<dbReference type="InterPro" id="IPR029069">
    <property type="entry name" value="HotDog_dom_sf"/>
</dbReference>